<dbReference type="EMBL" id="VSWC01000119">
    <property type="protein sequence ID" value="KAA1082977.1"/>
    <property type="molecule type" value="Genomic_DNA"/>
</dbReference>
<gene>
    <name evidence="1" type="ORF">PGT21_021880</name>
    <name evidence="2" type="ORF">PGTUg99_026810</name>
</gene>
<protein>
    <submittedName>
        <fullName evidence="1">Uncharacterized protein</fullName>
    </submittedName>
</protein>
<keyword evidence="3" id="KW-1185">Reference proteome</keyword>
<dbReference type="PROSITE" id="PS51257">
    <property type="entry name" value="PROKAR_LIPOPROTEIN"/>
    <property type="match status" value="1"/>
</dbReference>
<sequence length="147" mass="16063">MLVKCQVAPLSAISCNVLYILRWSINTVAVIDPRLAGHGKPTIALKSQMHIDSITEQEVINNKKMFHVFQNRDIPTGITATSQQHIYTGTQTLTDVAPDPNLRVRVCECACSIVVSTAHEYAEVSPTPIGDFVILNESGLNNIGYGI</sequence>
<dbReference type="EMBL" id="VDEP01000205">
    <property type="protein sequence ID" value="KAA1124090.1"/>
    <property type="molecule type" value="Genomic_DNA"/>
</dbReference>
<dbReference type="AlphaFoldDB" id="A0A5B0N1A7"/>
<organism evidence="1 3">
    <name type="scientific">Puccinia graminis f. sp. tritici</name>
    <dbReference type="NCBI Taxonomy" id="56615"/>
    <lineage>
        <taxon>Eukaryota</taxon>
        <taxon>Fungi</taxon>
        <taxon>Dikarya</taxon>
        <taxon>Basidiomycota</taxon>
        <taxon>Pucciniomycotina</taxon>
        <taxon>Pucciniomycetes</taxon>
        <taxon>Pucciniales</taxon>
        <taxon>Pucciniaceae</taxon>
        <taxon>Puccinia</taxon>
    </lineage>
</organism>
<proteinExistence type="predicted"/>
<dbReference type="Proteomes" id="UP000324748">
    <property type="component" value="Unassembled WGS sequence"/>
</dbReference>
<dbReference type="Proteomes" id="UP000325313">
    <property type="component" value="Unassembled WGS sequence"/>
</dbReference>
<name>A0A5B0N1A7_PUCGR</name>
<accession>A0A5B0N1A7</accession>
<evidence type="ECO:0000313" key="4">
    <source>
        <dbReference type="Proteomes" id="UP000325313"/>
    </source>
</evidence>
<comment type="caution">
    <text evidence="1">The sequence shown here is derived from an EMBL/GenBank/DDBJ whole genome shotgun (WGS) entry which is preliminary data.</text>
</comment>
<evidence type="ECO:0000313" key="2">
    <source>
        <dbReference type="EMBL" id="KAA1124090.1"/>
    </source>
</evidence>
<evidence type="ECO:0000313" key="3">
    <source>
        <dbReference type="Proteomes" id="UP000324748"/>
    </source>
</evidence>
<evidence type="ECO:0000313" key="1">
    <source>
        <dbReference type="EMBL" id="KAA1082977.1"/>
    </source>
</evidence>
<reference evidence="3 4" key="1">
    <citation type="submission" date="2019-05" db="EMBL/GenBank/DDBJ databases">
        <title>Emergence of the Ug99 lineage of the wheat stem rust pathogen through somatic hybridization.</title>
        <authorList>
            <person name="Li F."/>
            <person name="Upadhyaya N.M."/>
            <person name="Sperschneider J."/>
            <person name="Matny O."/>
            <person name="Nguyen-Phuc H."/>
            <person name="Mago R."/>
            <person name="Raley C."/>
            <person name="Miller M.E."/>
            <person name="Silverstein K.A.T."/>
            <person name="Henningsen E."/>
            <person name="Hirsch C.D."/>
            <person name="Visser B."/>
            <person name="Pretorius Z.A."/>
            <person name="Steffenson B.J."/>
            <person name="Schwessinger B."/>
            <person name="Dodds P.N."/>
            <person name="Figueroa M."/>
        </authorList>
    </citation>
    <scope>NUCLEOTIDE SEQUENCE [LARGE SCALE GENOMIC DNA]</scope>
    <source>
        <strain evidence="1">21-0</strain>
        <strain evidence="2 4">Ug99</strain>
    </source>
</reference>